<dbReference type="EMBL" id="QTQV01000029">
    <property type="protein sequence ID" value="RQT06651.1"/>
    <property type="molecule type" value="Genomic_DNA"/>
</dbReference>
<comment type="caution">
    <text evidence="3">The sequence shown here is derived from an EMBL/GenBank/DDBJ whole genome shotgun (WGS) entry which is preliminary data.</text>
</comment>
<reference evidence="3 4" key="1">
    <citation type="submission" date="2018-08" db="EMBL/GenBank/DDBJ databases">
        <title>Comparative analysis of Burkholderia isolates from Puerto Rico.</title>
        <authorList>
            <person name="Hall C."/>
            <person name="Sahl J."/>
            <person name="Wagner D."/>
        </authorList>
    </citation>
    <scope>NUCLEOTIDE SEQUENCE [LARGE SCALE GENOMIC DNA]</scope>
    <source>
        <strain evidence="3 4">Bp9025</strain>
    </source>
</reference>
<feature type="compositionally biased region" description="Basic residues" evidence="1">
    <location>
        <begin position="72"/>
        <end position="85"/>
    </location>
</feature>
<feature type="chain" id="PRO_5017964550" description="Purine nucleoside phosphorylase" evidence="2">
    <location>
        <begin position="22"/>
        <end position="122"/>
    </location>
</feature>
<evidence type="ECO:0000313" key="3">
    <source>
        <dbReference type="EMBL" id="RQT06651.1"/>
    </source>
</evidence>
<name>A0A3N8P4U2_9BURK</name>
<gene>
    <name evidence="3" type="ORF">DF051_33485</name>
</gene>
<dbReference type="AlphaFoldDB" id="A0A3N8P4U2"/>
<accession>A0A3N8P4U2</accession>
<evidence type="ECO:0000256" key="1">
    <source>
        <dbReference type="SAM" id="MobiDB-lite"/>
    </source>
</evidence>
<feature type="signal peptide" evidence="2">
    <location>
        <begin position="1"/>
        <end position="21"/>
    </location>
</feature>
<sequence>MKIPHLLAVATSISLSVTALAQFPVSTSAAKRVPHAARITQTEAMLPVPASTASDAASSARPAAPKLSGATGKHHAPLTRRQHLARYRDRNSGAASSTAGDPYQYDGWSASSVYANPAPSSP</sequence>
<feature type="compositionally biased region" description="Low complexity" evidence="1">
    <location>
        <begin position="47"/>
        <end position="65"/>
    </location>
</feature>
<keyword evidence="2" id="KW-0732">Signal</keyword>
<evidence type="ECO:0000256" key="2">
    <source>
        <dbReference type="SAM" id="SignalP"/>
    </source>
</evidence>
<organism evidence="3 4">
    <name type="scientific">Burkholderia contaminans</name>
    <dbReference type="NCBI Taxonomy" id="488447"/>
    <lineage>
        <taxon>Bacteria</taxon>
        <taxon>Pseudomonadati</taxon>
        <taxon>Pseudomonadota</taxon>
        <taxon>Betaproteobacteria</taxon>
        <taxon>Burkholderiales</taxon>
        <taxon>Burkholderiaceae</taxon>
        <taxon>Burkholderia</taxon>
        <taxon>Burkholderia cepacia complex</taxon>
    </lineage>
</organism>
<evidence type="ECO:0008006" key="5">
    <source>
        <dbReference type="Google" id="ProtNLM"/>
    </source>
</evidence>
<dbReference type="RefSeq" id="WP_124584549.1">
    <property type="nucleotide sequence ID" value="NZ_QTQV01000029.1"/>
</dbReference>
<dbReference type="Proteomes" id="UP000277921">
    <property type="component" value="Unassembled WGS sequence"/>
</dbReference>
<feature type="region of interest" description="Disordered" evidence="1">
    <location>
        <begin position="45"/>
        <end position="122"/>
    </location>
</feature>
<evidence type="ECO:0000313" key="4">
    <source>
        <dbReference type="Proteomes" id="UP000277921"/>
    </source>
</evidence>
<protein>
    <recommendedName>
        <fullName evidence="5">Purine nucleoside phosphorylase</fullName>
    </recommendedName>
</protein>
<proteinExistence type="predicted"/>